<comment type="similarity">
    <text evidence="1">Belongs to the GerABKA family.</text>
</comment>
<evidence type="ECO:0000256" key="1">
    <source>
        <dbReference type="ARBA" id="ARBA00005278"/>
    </source>
</evidence>
<name>A0A850EK18_9BACL</name>
<dbReference type="GO" id="GO:0009847">
    <property type="term" value="P:spore germination"/>
    <property type="evidence" value="ECO:0007669"/>
    <property type="project" value="InterPro"/>
</dbReference>
<keyword evidence="3" id="KW-0812">Transmembrane</keyword>
<reference evidence="4" key="1">
    <citation type="submission" date="2020-06" db="EMBL/GenBank/DDBJ databases">
        <title>Paenibacillus sp. nov., isolated from soil.</title>
        <authorList>
            <person name="Seo Y.L."/>
        </authorList>
    </citation>
    <scope>NUCLEOTIDE SEQUENCE [LARGE SCALE GENOMIC DNA]</scope>
    <source>
        <strain evidence="4">JW14</strain>
    </source>
</reference>
<dbReference type="PANTHER" id="PTHR22550">
    <property type="entry name" value="SPORE GERMINATION PROTEIN"/>
    <property type="match status" value="1"/>
</dbReference>
<dbReference type="InterPro" id="IPR050768">
    <property type="entry name" value="UPF0353/GerABKA_families"/>
</dbReference>
<dbReference type="EMBL" id="JABWCS010000198">
    <property type="protein sequence ID" value="NUU60150.1"/>
    <property type="molecule type" value="Genomic_DNA"/>
</dbReference>
<comment type="caution">
    <text evidence="4">The sequence shown here is derived from an EMBL/GenBank/DDBJ whole genome shotgun (WGS) entry which is preliminary data.</text>
</comment>
<feature type="transmembrane region" description="Helical" evidence="3">
    <location>
        <begin position="342"/>
        <end position="361"/>
    </location>
</feature>
<accession>A0A850EK18</accession>
<gene>
    <name evidence="4" type="ORF">HPT30_07320</name>
</gene>
<dbReference type="Pfam" id="PF03323">
    <property type="entry name" value="GerA"/>
    <property type="match status" value="1"/>
</dbReference>
<evidence type="ECO:0000256" key="2">
    <source>
        <dbReference type="ARBA" id="ARBA00023136"/>
    </source>
</evidence>
<dbReference type="PANTHER" id="PTHR22550:SF5">
    <property type="entry name" value="LEUCINE ZIPPER PROTEIN 4"/>
    <property type="match status" value="1"/>
</dbReference>
<evidence type="ECO:0000313" key="4">
    <source>
        <dbReference type="EMBL" id="NUU60150.1"/>
    </source>
</evidence>
<feature type="transmembrane region" description="Helical" evidence="3">
    <location>
        <begin position="367"/>
        <end position="388"/>
    </location>
</feature>
<protein>
    <submittedName>
        <fullName evidence="4">Spore germination protein</fullName>
    </submittedName>
</protein>
<feature type="transmembrane region" description="Helical" evidence="3">
    <location>
        <begin position="275"/>
        <end position="294"/>
    </location>
</feature>
<dbReference type="GO" id="GO:0016020">
    <property type="term" value="C:membrane"/>
    <property type="evidence" value="ECO:0007669"/>
    <property type="project" value="InterPro"/>
</dbReference>
<keyword evidence="2 3" id="KW-0472">Membrane</keyword>
<evidence type="ECO:0000313" key="5">
    <source>
        <dbReference type="Proteomes" id="UP000564806"/>
    </source>
</evidence>
<keyword evidence="5" id="KW-1185">Reference proteome</keyword>
<proteinExistence type="inferred from homology"/>
<dbReference type="Proteomes" id="UP000564806">
    <property type="component" value="Unassembled WGS sequence"/>
</dbReference>
<keyword evidence="3" id="KW-1133">Transmembrane helix</keyword>
<sequence length="457" mass="50904">MSEQPQKHAASLEWITEKLDNIADLEDKRLLAPAGDARLVFIKSITDSVKISHGIIAPFYEMEDNEAYKDYIRTYPGSEEATTGERALELLLSGYAAVAILDQLYFFDVLHAENSAVSETITESVTQGPSDGFTENLAINLNMVRRRYQSSQLKMESMLIGNLSRTKMAILYDESRVNYDVLAEVKEKLQTLRVDILQATGELEKYLSSDKLRIFPKTIVTERPDRVVFNLSEGKVALMMDTTGYAIVLPSIFNDFFTAMDDKIQFPFVGRFLKFLRVIGVAMTLWLPALYVAFTSYNPEIIRVQIALLVAGSRATVPYPSFVEVLIMLIMMEFLTEASIRLPRAIGPTATTVGGLILGQAATQAGLVGNIMIILVSAVAISNFLIPLNMMSFSVRVLKYFFVIAAAFLGLVGVVSCLVGLMIYLCSQRSFGQPYFRLFFMDNISFRKFKKGGGTDG</sequence>
<feature type="transmembrane region" description="Helical" evidence="3">
    <location>
        <begin position="306"/>
        <end position="330"/>
    </location>
</feature>
<organism evidence="4 5">
    <name type="scientific">Paenibacillus agri</name>
    <dbReference type="NCBI Taxonomy" id="2744309"/>
    <lineage>
        <taxon>Bacteria</taxon>
        <taxon>Bacillati</taxon>
        <taxon>Bacillota</taxon>
        <taxon>Bacilli</taxon>
        <taxon>Bacillales</taxon>
        <taxon>Paenibacillaceae</taxon>
        <taxon>Paenibacillus</taxon>
    </lineage>
</organism>
<dbReference type="RefSeq" id="WP_175370760.1">
    <property type="nucleotide sequence ID" value="NZ_JABWCS010000198.1"/>
</dbReference>
<dbReference type="PIRSF" id="PIRSF005690">
    <property type="entry name" value="GerBA"/>
    <property type="match status" value="1"/>
</dbReference>
<feature type="transmembrane region" description="Helical" evidence="3">
    <location>
        <begin position="400"/>
        <end position="425"/>
    </location>
</feature>
<dbReference type="InterPro" id="IPR004995">
    <property type="entry name" value="Spore_Ger"/>
</dbReference>
<evidence type="ECO:0000256" key="3">
    <source>
        <dbReference type="SAM" id="Phobius"/>
    </source>
</evidence>
<dbReference type="AlphaFoldDB" id="A0A850EK18"/>